<comment type="caution">
    <text evidence="1">The sequence shown here is derived from an EMBL/GenBank/DDBJ whole genome shotgun (WGS) entry which is preliminary data.</text>
</comment>
<accession>A0ABX1ZP38</accession>
<evidence type="ECO:0000313" key="1">
    <source>
        <dbReference type="EMBL" id="NOV01373.1"/>
    </source>
</evidence>
<name>A0ABX1ZP38_9BACL</name>
<dbReference type="Proteomes" id="UP000618579">
    <property type="component" value="Unassembled WGS sequence"/>
</dbReference>
<gene>
    <name evidence="1" type="ORF">GC097_15250</name>
</gene>
<proteinExistence type="predicted"/>
<dbReference type="RefSeq" id="WP_171684194.1">
    <property type="nucleotide sequence ID" value="NZ_WHNZ01000030.1"/>
</dbReference>
<protein>
    <submittedName>
        <fullName evidence="1">Group-specific protein</fullName>
    </submittedName>
</protein>
<sequence>MLASVKLDEDEVRKLCLEKINELIKKIDSEYIFWDTAELKKRTCMSWNTIQEAFFYDPRFIKRKVGSKWYFPVKETRDFLELWLREQSK</sequence>
<keyword evidence="2" id="KW-1185">Reference proteome</keyword>
<reference evidence="1 2" key="1">
    <citation type="submission" date="2019-10" db="EMBL/GenBank/DDBJ databases">
        <title>Description of Paenibacillus pedi sp. nov.</title>
        <authorList>
            <person name="Carlier A."/>
            <person name="Qi S."/>
        </authorList>
    </citation>
    <scope>NUCLEOTIDE SEQUENCE [LARGE SCALE GENOMIC DNA]</scope>
    <source>
        <strain evidence="1 2">LMG 31457</strain>
    </source>
</reference>
<dbReference type="EMBL" id="WHNZ01000030">
    <property type="protein sequence ID" value="NOV01373.1"/>
    <property type="molecule type" value="Genomic_DNA"/>
</dbReference>
<organism evidence="1 2">
    <name type="scientific">Paenibacillus planticolens</name>
    <dbReference type="NCBI Taxonomy" id="2654976"/>
    <lineage>
        <taxon>Bacteria</taxon>
        <taxon>Bacillati</taxon>
        <taxon>Bacillota</taxon>
        <taxon>Bacilli</taxon>
        <taxon>Bacillales</taxon>
        <taxon>Paenibacillaceae</taxon>
        <taxon>Paenibacillus</taxon>
    </lineage>
</organism>
<evidence type="ECO:0000313" key="2">
    <source>
        <dbReference type="Proteomes" id="UP000618579"/>
    </source>
</evidence>